<feature type="compositionally biased region" description="Basic and acidic residues" evidence="1">
    <location>
        <begin position="1"/>
        <end position="16"/>
    </location>
</feature>
<protein>
    <submittedName>
        <fullName evidence="2">Uncharacterized protein</fullName>
    </submittedName>
</protein>
<evidence type="ECO:0000313" key="2">
    <source>
        <dbReference type="EMBL" id="KKN13381.1"/>
    </source>
</evidence>
<sequence length="56" mass="6573">MKQQGRKRELSPETKRWLRSKFTSPPSDDVRISHKVLDIGLDYIDALITEFTKLIN</sequence>
<comment type="caution">
    <text evidence="2">The sequence shown here is derived from an EMBL/GenBank/DDBJ whole genome shotgun (WGS) entry which is preliminary data.</text>
</comment>
<accession>A0A0F9QJR0</accession>
<dbReference type="EMBL" id="LAZR01003929">
    <property type="protein sequence ID" value="KKN13381.1"/>
    <property type="molecule type" value="Genomic_DNA"/>
</dbReference>
<evidence type="ECO:0000256" key="1">
    <source>
        <dbReference type="SAM" id="MobiDB-lite"/>
    </source>
</evidence>
<organism evidence="2">
    <name type="scientific">marine sediment metagenome</name>
    <dbReference type="NCBI Taxonomy" id="412755"/>
    <lineage>
        <taxon>unclassified sequences</taxon>
        <taxon>metagenomes</taxon>
        <taxon>ecological metagenomes</taxon>
    </lineage>
</organism>
<proteinExistence type="predicted"/>
<dbReference type="AlphaFoldDB" id="A0A0F9QJR0"/>
<reference evidence="2" key="1">
    <citation type="journal article" date="2015" name="Nature">
        <title>Complex archaea that bridge the gap between prokaryotes and eukaryotes.</title>
        <authorList>
            <person name="Spang A."/>
            <person name="Saw J.H."/>
            <person name="Jorgensen S.L."/>
            <person name="Zaremba-Niedzwiedzka K."/>
            <person name="Martijn J."/>
            <person name="Lind A.E."/>
            <person name="van Eijk R."/>
            <person name="Schleper C."/>
            <person name="Guy L."/>
            <person name="Ettema T.J."/>
        </authorList>
    </citation>
    <scope>NUCLEOTIDE SEQUENCE</scope>
</reference>
<name>A0A0F9QJR0_9ZZZZ</name>
<feature type="region of interest" description="Disordered" evidence="1">
    <location>
        <begin position="1"/>
        <end position="27"/>
    </location>
</feature>
<gene>
    <name evidence="2" type="ORF">LCGC14_1007000</name>
</gene>